<dbReference type="Proteomes" id="UP000263642">
    <property type="component" value="Unassembled WGS sequence"/>
</dbReference>
<dbReference type="AlphaFoldDB" id="A0A3D3QZZ8"/>
<dbReference type="EMBL" id="DQAY01000017">
    <property type="protein sequence ID" value="HCO21916.1"/>
    <property type="molecule type" value="Genomic_DNA"/>
</dbReference>
<gene>
    <name evidence="3" type="ORF">DIT97_02145</name>
</gene>
<feature type="region of interest" description="Disordered" evidence="2">
    <location>
        <begin position="869"/>
        <end position="898"/>
    </location>
</feature>
<dbReference type="InterPro" id="IPR006626">
    <property type="entry name" value="PbH1"/>
</dbReference>
<dbReference type="InterPro" id="IPR051550">
    <property type="entry name" value="SCF-Subunits/Alg-Epimerases"/>
</dbReference>
<reference evidence="3 4" key="1">
    <citation type="journal article" date="2018" name="Nat. Biotechnol.">
        <title>A standardized bacterial taxonomy based on genome phylogeny substantially revises the tree of life.</title>
        <authorList>
            <person name="Parks D.H."/>
            <person name="Chuvochina M."/>
            <person name="Waite D.W."/>
            <person name="Rinke C."/>
            <person name="Skarshewski A."/>
            <person name="Chaumeil P.A."/>
            <person name="Hugenholtz P."/>
        </authorList>
    </citation>
    <scope>NUCLEOTIDE SEQUENCE [LARGE SCALE GENOMIC DNA]</scope>
    <source>
        <strain evidence="3">UBA9375</strain>
    </source>
</reference>
<feature type="non-terminal residue" evidence="3">
    <location>
        <position position="983"/>
    </location>
</feature>
<sequence>MTIATSGDDFDVTGDYANGFIIEFQGDFANANVPLLVADVFPLDVVGTTLVGNFNITTVNAMIGNPLNLQPNVTVVASTTIDGVGNNEIQTISIPNVPGGGTFALNVDSVPGEQVVLDYDATAAEVQAALESLSSIGVGNVLVTGSTQTGGFNVEFIGAFRAASPGFLLEIDDTGILIVVPSVTTIAEGTTINEVQEVSVNGTPTAGSFSLTFDGATTGPIAYDADAAAIYTALIGLSNLNAGDVLVRGDALTGFEIEYTGNLATINTPQVVVDDSLLTGALLTVKTTTVGGYLRGISGNTITGNTGAGIEIDLEMYTSFYGDISSNTISSNNAVGINLVAADPTTLWSVDFSLNVDGNTMDDNTGAGVAVAMQDTATGDISITGNTITSSNNDNNTSTPYAGDAIYIDLYGTDVSFEASNQLRDLTIDGNYLGTDANGTAGQGNAGHGVGIHIEESTIIDRTQISNNVIANNSLDGVNFHREDDARVGRAIIDPIVGEERAVMIYSNMITGNSDGIDILAQNGNLTTTDFEIKDNVITTNNLDGVRLHAEADATIFVDIINNQILSNNRNGIEGTTRTTSYFGTDRRDISGTWIQNDISNNGFQGVRISGRIGNRNMLFIGLDGVDPVTGEDRGNLIEGNARDGIQIAANLDRVQGNVKIANNSILSNSTGGIELLGESLTSSLDNNLIAFNTGKGVDINSNGQTVFMRNNIITENTLDGLEILAANSITHSEANYATTSVGIGGSNRTSLTAIGNFIDNNGGRGVDLQTEGQADSDVIFGDGTEAGANRIVSNALEGFYVVTTASTGQDQDANSTAALDATGSVENSNADMVLQINTNYIQDNGVNSGFSANGLILRIGSMAGEHSQYASHAPGTDAGTGAEGSDELTGTSDGRSNVSVLNNQFEGNYGEDVYIESFTSTVDPNTTQDIWTSPTANPPFRVLSSYEGDPLARLNLEFQGNTGNGLNVTNVGAFYDNSEPDF</sequence>
<evidence type="ECO:0000256" key="1">
    <source>
        <dbReference type="ARBA" id="ARBA00022737"/>
    </source>
</evidence>
<evidence type="ECO:0000313" key="4">
    <source>
        <dbReference type="Proteomes" id="UP000263642"/>
    </source>
</evidence>
<evidence type="ECO:0000256" key="2">
    <source>
        <dbReference type="SAM" id="MobiDB-lite"/>
    </source>
</evidence>
<dbReference type="SMART" id="SM00710">
    <property type="entry name" value="PbH1"/>
    <property type="match status" value="12"/>
</dbReference>
<dbReference type="SUPFAM" id="SSF51126">
    <property type="entry name" value="Pectin lyase-like"/>
    <property type="match status" value="2"/>
</dbReference>
<dbReference type="PANTHER" id="PTHR22990:SF15">
    <property type="entry name" value="F-BOX ONLY PROTEIN 10"/>
    <property type="match status" value="1"/>
</dbReference>
<feature type="compositionally biased region" description="Polar residues" evidence="2">
    <location>
        <begin position="889"/>
        <end position="898"/>
    </location>
</feature>
<keyword evidence="1" id="KW-0677">Repeat</keyword>
<dbReference type="GO" id="GO:0006511">
    <property type="term" value="P:ubiquitin-dependent protein catabolic process"/>
    <property type="evidence" value="ECO:0007669"/>
    <property type="project" value="TreeGrafter"/>
</dbReference>
<organism evidence="3 4">
    <name type="scientific">Gimesia maris</name>
    <dbReference type="NCBI Taxonomy" id="122"/>
    <lineage>
        <taxon>Bacteria</taxon>
        <taxon>Pseudomonadati</taxon>
        <taxon>Planctomycetota</taxon>
        <taxon>Planctomycetia</taxon>
        <taxon>Planctomycetales</taxon>
        <taxon>Planctomycetaceae</taxon>
        <taxon>Gimesia</taxon>
    </lineage>
</organism>
<protein>
    <submittedName>
        <fullName evidence="3">Uncharacterized protein</fullName>
    </submittedName>
</protein>
<comment type="caution">
    <text evidence="3">The sequence shown here is derived from an EMBL/GenBank/DDBJ whole genome shotgun (WGS) entry which is preliminary data.</text>
</comment>
<dbReference type="InterPro" id="IPR011050">
    <property type="entry name" value="Pectin_lyase_fold/virulence"/>
</dbReference>
<dbReference type="Gene3D" id="2.160.20.10">
    <property type="entry name" value="Single-stranded right-handed beta-helix, Pectin lyase-like"/>
    <property type="match status" value="2"/>
</dbReference>
<proteinExistence type="predicted"/>
<evidence type="ECO:0000313" key="3">
    <source>
        <dbReference type="EMBL" id="HCO21916.1"/>
    </source>
</evidence>
<dbReference type="InterPro" id="IPR012334">
    <property type="entry name" value="Pectin_lyas_fold"/>
</dbReference>
<accession>A0A3D3QZZ8</accession>
<dbReference type="PANTHER" id="PTHR22990">
    <property type="entry name" value="F-BOX ONLY PROTEIN"/>
    <property type="match status" value="1"/>
</dbReference>
<name>A0A3D3QZZ8_9PLAN</name>